<dbReference type="Pfam" id="PF26192">
    <property type="entry name" value="RNF157-like_N"/>
    <property type="match status" value="1"/>
</dbReference>
<evidence type="ECO:0000256" key="13">
    <source>
        <dbReference type="SAM" id="MobiDB-lite"/>
    </source>
</evidence>
<name>A0A9D5ANX5_PEA</name>
<dbReference type="PANTHER" id="PTHR22996:SF8">
    <property type="entry name" value="RING-TYPE E3 UBIQUITIN TRANSFERASE"/>
    <property type="match status" value="1"/>
</dbReference>
<dbReference type="Pfam" id="PF13920">
    <property type="entry name" value="zf-C3HC4_3"/>
    <property type="match status" value="1"/>
</dbReference>
<evidence type="ECO:0000256" key="6">
    <source>
        <dbReference type="ARBA" id="ARBA00022723"/>
    </source>
</evidence>
<dbReference type="InterPro" id="IPR001841">
    <property type="entry name" value="Znf_RING"/>
</dbReference>
<dbReference type="EMBL" id="JAMSHJ010000004">
    <property type="protein sequence ID" value="KAI5415958.1"/>
    <property type="molecule type" value="Genomic_DNA"/>
</dbReference>
<feature type="region of interest" description="Disordered" evidence="13">
    <location>
        <begin position="1"/>
        <end position="60"/>
    </location>
</feature>
<dbReference type="SUPFAM" id="SSF57850">
    <property type="entry name" value="RING/U-box"/>
    <property type="match status" value="1"/>
</dbReference>
<evidence type="ECO:0000313" key="15">
    <source>
        <dbReference type="EMBL" id="KAI5415958.1"/>
    </source>
</evidence>
<evidence type="ECO:0000259" key="14">
    <source>
        <dbReference type="PROSITE" id="PS50089"/>
    </source>
</evidence>
<comment type="caution">
    <text evidence="15">The sequence shown here is derived from an EMBL/GenBank/DDBJ whole genome shotgun (WGS) entry which is preliminary data.</text>
</comment>
<feature type="domain" description="RING-type" evidence="14">
    <location>
        <begin position="276"/>
        <end position="315"/>
    </location>
</feature>
<comment type="pathway">
    <text evidence="2">Protein modification; protein ubiquitination.</text>
</comment>
<evidence type="ECO:0000256" key="7">
    <source>
        <dbReference type="ARBA" id="ARBA00022771"/>
    </source>
</evidence>
<dbReference type="InterPro" id="IPR058981">
    <property type="entry name" value="MGRN1/RNF157-like_N"/>
</dbReference>
<dbReference type="Gene3D" id="3.30.40.10">
    <property type="entry name" value="Zinc/RING finger domain, C3HC4 (zinc finger)"/>
    <property type="match status" value="1"/>
</dbReference>
<proteinExistence type="inferred from homology"/>
<dbReference type="AlphaFoldDB" id="A0A9D5ANX5"/>
<feature type="compositionally biased region" description="Low complexity" evidence="13">
    <location>
        <begin position="48"/>
        <end position="60"/>
    </location>
</feature>
<dbReference type="CDD" id="cd16789">
    <property type="entry name" value="mRING-HC-C3HC5_MGRN1-like"/>
    <property type="match status" value="1"/>
</dbReference>
<evidence type="ECO:0000313" key="16">
    <source>
        <dbReference type="Proteomes" id="UP001058974"/>
    </source>
</evidence>
<dbReference type="SMART" id="SM00184">
    <property type="entry name" value="RING"/>
    <property type="match status" value="1"/>
</dbReference>
<dbReference type="FunFam" id="3.30.40.10:FF:000115">
    <property type="entry name" value="probable E3 ubiquitin-protein ligase LOG2"/>
    <property type="match status" value="1"/>
</dbReference>
<keyword evidence="8" id="KW-0833">Ubl conjugation pathway</keyword>
<sequence length="332" mass="37580">MGGSWSNNNNRNRRRNSYHEHYPPPPPTYYYQYSSQPHPMMPQPQPPQAAAATTTTNTQPFGVDLNVNVVAQPPPPPPYVDHETAKKVKNDVNLHKHTLQLHLDPNNSDHHLISFVFDALYDGRITIFYLAKEEEHKCRFFPLFPEAFEPITFPFQKGVGQKFCQPSGTGIDLGFFELDDLSNPSPEEDVFPLVICAETTPLADHETPSSSFVDASPHMQITQAVLEKTNGTGPFQVKVVRQILWIDQVRYELRELYGIGNSTAPDFDRNDPGKECVICMTEPKDTAVLPCRHMCMCSECAKALRVQSNNCPICRQPIEQLIEIKINDDDDE</sequence>
<evidence type="ECO:0000256" key="9">
    <source>
        <dbReference type="ARBA" id="ARBA00022833"/>
    </source>
</evidence>
<evidence type="ECO:0000256" key="12">
    <source>
        <dbReference type="PROSITE-ProRule" id="PRU00175"/>
    </source>
</evidence>
<dbReference type="PROSITE" id="PS50089">
    <property type="entry name" value="ZF_RING_2"/>
    <property type="match status" value="1"/>
</dbReference>
<comment type="similarity">
    <text evidence="11">Belongs to the RING-type zinc finger family. LOG2 subfamily.</text>
</comment>
<dbReference type="InterPro" id="IPR045195">
    <property type="entry name" value="LOG2-like_mRING_C3HC5"/>
</dbReference>
<keyword evidence="7 12" id="KW-0863">Zinc-finger</keyword>
<gene>
    <name evidence="15" type="ORF">KIW84_041117</name>
</gene>
<dbReference type="InterPro" id="IPR013083">
    <property type="entry name" value="Znf_RING/FYVE/PHD"/>
</dbReference>
<keyword evidence="10" id="KW-0449">Lipoprotein</keyword>
<reference evidence="15 16" key="1">
    <citation type="journal article" date="2022" name="Nat. Genet.">
        <title>Improved pea reference genome and pan-genome highlight genomic features and evolutionary characteristics.</title>
        <authorList>
            <person name="Yang T."/>
            <person name="Liu R."/>
            <person name="Luo Y."/>
            <person name="Hu S."/>
            <person name="Wang D."/>
            <person name="Wang C."/>
            <person name="Pandey M.K."/>
            <person name="Ge S."/>
            <person name="Xu Q."/>
            <person name="Li N."/>
            <person name="Li G."/>
            <person name="Huang Y."/>
            <person name="Saxena R.K."/>
            <person name="Ji Y."/>
            <person name="Li M."/>
            <person name="Yan X."/>
            <person name="He Y."/>
            <person name="Liu Y."/>
            <person name="Wang X."/>
            <person name="Xiang C."/>
            <person name="Varshney R.K."/>
            <person name="Ding H."/>
            <person name="Gao S."/>
            <person name="Zong X."/>
        </authorList>
    </citation>
    <scope>NUCLEOTIDE SEQUENCE [LARGE SCALE GENOMIC DNA]</scope>
    <source>
        <strain evidence="15 16">cv. Zhongwan 6</strain>
    </source>
</reference>
<dbReference type="PANTHER" id="PTHR22996">
    <property type="entry name" value="MAHOGUNIN"/>
    <property type="match status" value="1"/>
</dbReference>
<keyword evidence="5" id="KW-0519">Myristate</keyword>
<keyword evidence="6" id="KW-0479">Metal-binding</keyword>
<evidence type="ECO:0000256" key="1">
    <source>
        <dbReference type="ARBA" id="ARBA00000900"/>
    </source>
</evidence>
<dbReference type="GO" id="GO:0061630">
    <property type="term" value="F:ubiquitin protein ligase activity"/>
    <property type="evidence" value="ECO:0007669"/>
    <property type="project" value="UniProtKB-EC"/>
</dbReference>
<evidence type="ECO:0000256" key="4">
    <source>
        <dbReference type="ARBA" id="ARBA00022679"/>
    </source>
</evidence>
<dbReference type="GO" id="GO:0008270">
    <property type="term" value="F:zinc ion binding"/>
    <property type="evidence" value="ECO:0007669"/>
    <property type="project" value="UniProtKB-KW"/>
</dbReference>
<evidence type="ECO:0000256" key="11">
    <source>
        <dbReference type="ARBA" id="ARBA00025721"/>
    </source>
</evidence>
<dbReference type="GO" id="GO:0016567">
    <property type="term" value="P:protein ubiquitination"/>
    <property type="evidence" value="ECO:0007669"/>
    <property type="project" value="TreeGrafter"/>
</dbReference>
<dbReference type="EC" id="2.3.2.27" evidence="3"/>
<comment type="catalytic activity">
    <reaction evidence="1">
        <text>S-ubiquitinyl-[E2 ubiquitin-conjugating enzyme]-L-cysteine + [acceptor protein]-L-lysine = [E2 ubiquitin-conjugating enzyme]-L-cysteine + N(6)-ubiquitinyl-[acceptor protein]-L-lysine.</text>
        <dbReference type="EC" id="2.3.2.27"/>
    </reaction>
</comment>
<evidence type="ECO:0000256" key="8">
    <source>
        <dbReference type="ARBA" id="ARBA00022786"/>
    </source>
</evidence>
<dbReference type="InterPro" id="IPR045194">
    <property type="entry name" value="MGRN1/RNF157-like"/>
</dbReference>
<dbReference type="Proteomes" id="UP001058974">
    <property type="component" value="Chromosome 4"/>
</dbReference>
<accession>A0A9D5ANX5</accession>
<evidence type="ECO:0000256" key="10">
    <source>
        <dbReference type="ARBA" id="ARBA00023288"/>
    </source>
</evidence>
<evidence type="ECO:0000256" key="3">
    <source>
        <dbReference type="ARBA" id="ARBA00012483"/>
    </source>
</evidence>
<keyword evidence="16" id="KW-1185">Reference proteome</keyword>
<evidence type="ECO:0000256" key="2">
    <source>
        <dbReference type="ARBA" id="ARBA00004906"/>
    </source>
</evidence>
<organism evidence="15 16">
    <name type="scientific">Pisum sativum</name>
    <name type="common">Garden pea</name>
    <name type="synonym">Lathyrus oleraceus</name>
    <dbReference type="NCBI Taxonomy" id="3888"/>
    <lineage>
        <taxon>Eukaryota</taxon>
        <taxon>Viridiplantae</taxon>
        <taxon>Streptophyta</taxon>
        <taxon>Embryophyta</taxon>
        <taxon>Tracheophyta</taxon>
        <taxon>Spermatophyta</taxon>
        <taxon>Magnoliopsida</taxon>
        <taxon>eudicotyledons</taxon>
        <taxon>Gunneridae</taxon>
        <taxon>Pentapetalae</taxon>
        <taxon>rosids</taxon>
        <taxon>fabids</taxon>
        <taxon>Fabales</taxon>
        <taxon>Fabaceae</taxon>
        <taxon>Papilionoideae</taxon>
        <taxon>50 kb inversion clade</taxon>
        <taxon>NPAAA clade</taxon>
        <taxon>Hologalegina</taxon>
        <taxon>IRL clade</taxon>
        <taxon>Fabeae</taxon>
        <taxon>Lathyrus</taxon>
    </lineage>
</organism>
<feature type="compositionally biased region" description="Low complexity" evidence="13">
    <location>
        <begin position="29"/>
        <end position="38"/>
    </location>
</feature>
<keyword evidence="9" id="KW-0862">Zinc</keyword>
<dbReference type="Gramene" id="Psat04G0111700-T2">
    <property type="protein sequence ID" value="KAI5415958.1"/>
    <property type="gene ID" value="KIW84_041117"/>
</dbReference>
<keyword evidence="4" id="KW-0808">Transferase</keyword>
<evidence type="ECO:0000256" key="5">
    <source>
        <dbReference type="ARBA" id="ARBA00022707"/>
    </source>
</evidence>
<protein>
    <recommendedName>
        <fullName evidence="3">RING-type E3 ubiquitin transferase</fullName>
        <ecNumber evidence="3">2.3.2.27</ecNumber>
    </recommendedName>
</protein>